<dbReference type="RefSeq" id="WP_345039483.1">
    <property type="nucleotide sequence ID" value="NZ_BAAAYL010000001.1"/>
</dbReference>
<evidence type="ECO:0000313" key="3">
    <source>
        <dbReference type="Proteomes" id="UP001499990"/>
    </source>
</evidence>
<evidence type="ECO:0000256" key="1">
    <source>
        <dbReference type="SAM" id="SignalP"/>
    </source>
</evidence>
<evidence type="ECO:0008006" key="4">
    <source>
        <dbReference type="Google" id="ProtNLM"/>
    </source>
</evidence>
<reference evidence="3" key="1">
    <citation type="journal article" date="2019" name="Int. J. Syst. Evol. Microbiol.">
        <title>The Global Catalogue of Microorganisms (GCM) 10K type strain sequencing project: providing services to taxonomists for standard genome sequencing and annotation.</title>
        <authorList>
            <consortium name="The Broad Institute Genomics Platform"/>
            <consortium name="The Broad Institute Genome Sequencing Center for Infectious Disease"/>
            <person name="Wu L."/>
            <person name="Ma J."/>
        </authorList>
    </citation>
    <scope>NUCLEOTIDE SEQUENCE [LARGE SCALE GENOMIC DNA]</scope>
    <source>
        <strain evidence="3">JCM 9651</strain>
    </source>
</reference>
<gene>
    <name evidence="2" type="ORF">GCM10020367_39790</name>
</gene>
<comment type="caution">
    <text evidence="2">The sequence shown here is derived from an EMBL/GenBank/DDBJ whole genome shotgun (WGS) entry which is preliminary data.</text>
</comment>
<keyword evidence="3" id="KW-1185">Reference proteome</keyword>
<feature type="chain" id="PRO_5046492512" description="ATP-binding protein" evidence="1">
    <location>
        <begin position="30"/>
        <end position="118"/>
    </location>
</feature>
<evidence type="ECO:0000313" key="2">
    <source>
        <dbReference type="EMBL" id="GAA3374737.1"/>
    </source>
</evidence>
<protein>
    <recommendedName>
        <fullName evidence="4">ATP-binding protein</fullName>
    </recommendedName>
</protein>
<keyword evidence="1" id="KW-0732">Signal</keyword>
<sequence>MPRHILLRAGLTITAAAAAALGAGGAAHAAGVDTPVGEVGPDTAQGVLDGVAYAITPVKTLRLNPLAKTGADPLDNTVGTQVADFQQVSTAAATGPLAQGAALKDLPVVGQVSGLLPG</sequence>
<proteinExistence type="predicted"/>
<dbReference type="Proteomes" id="UP001499990">
    <property type="component" value="Unassembled WGS sequence"/>
</dbReference>
<accession>A0ABP6SFC2</accession>
<feature type="signal peptide" evidence="1">
    <location>
        <begin position="1"/>
        <end position="29"/>
    </location>
</feature>
<name>A0ABP6SFC2_9ACTN</name>
<organism evidence="2 3">
    <name type="scientific">Streptomyces sannanensis</name>
    <dbReference type="NCBI Taxonomy" id="285536"/>
    <lineage>
        <taxon>Bacteria</taxon>
        <taxon>Bacillati</taxon>
        <taxon>Actinomycetota</taxon>
        <taxon>Actinomycetes</taxon>
        <taxon>Kitasatosporales</taxon>
        <taxon>Streptomycetaceae</taxon>
        <taxon>Streptomyces</taxon>
    </lineage>
</organism>
<dbReference type="EMBL" id="BAAAYL010000001">
    <property type="protein sequence ID" value="GAA3374737.1"/>
    <property type="molecule type" value="Genomic_DNA"/>
</dbReference>